<keyword evidence="2" id="KW-1064">Adaptive immunity</keyword>
<dbReference type="SMART" id="SM00409">
    <property type="entry name" value="IG"/>
    <property type="match status" value="1"/>
</dbReference>
<dbReference type="Ensembl" id="ENSZLMT00000020213.1">
    <property type="protein sequence ID" value="ENSZLMP00000019679.1"/>
    <property type="gene ID" value="ENSZLMG00000013597.1"/>
</dbReference>
<protein>
    <recommendedName>
        <fullName evidence="5">Ig-like domain-containing protein</fullName>
    </recommendedName>
</protein>
<evidence type="ECO:0000313" key="6">
    <source>
        <dbReference type="Ensembl" id="ENSZLMP00000019679.1"/>
    </source>
</evidence>
<dbReference type="GO" id="GO:0005576">
    <property type="term" value="C:extracellular region"/>
    <property type="evidence" value="ECO:0007669"/>
    <property type="project" value="UniProtKB-ARBA"/>
</dbReference>
<feature type="region of interest" description="Disordered" evidence="4">
    <location>
        <begin position="112"/>
        <end position="175"/>
    </location>
</feature>
<dbReference type="InterPro" id="IPR036179">
    <property type="entry name" value="Ig-like_dom_sf"/>
</dbReference>
<evidence type="ECO:0000256" key="1">
    <source>
        <dbReference type="ARBA" id="ARBA00022859"/>
    </source>
</evidence>
<keyword evidence="1" id="KW-0391">Immunity</keyword>
<dbReference type="InterPro" id="IPR007110">
    <property type="entry name" value="Ig-like_dom"/>
</dbReference>
<dbReference type="SMART" id="SM00406">
    <property type="entry name" value="IGv"/>
    <property type="match status" value="1"/>
</dbReference>
<organism evidence="6 7">
    <name type="scientific">Zosterops lateralis melanops</name>
    <dbReference type="NCBI Taxonomy" id="1220523"/>
    <lineage>
        <taxon>Eukaryota</taxon>
        <taxon>Metazoa</taxon>
        <taxon>Chordata</taxon>
        <taxon>Craniata</taxon>
        <taxon>Vertebrata</taxon>
        <taxon>Euteleostomi</taxon>
        <taxon>Archelosauria</taxon>
        <taxon>Archosauria</taxon>
        <taxon>Dinosauria</taxon>
        <taxon>Saurischia</taxon>
        <taxon>Theropoda</taxon>
        <taxon>Coelurosauria</taxon>
        <taxon>Aves</taxon>
        <taxon>Neognathae</taxon>
        <taxon>Neoaves</taxon>
        <taxon>Telluraves</taxon>
        <taxon>Australaves</taxon>
        <taxon>Passeriformes</taxon>
        <taxon>Sylvioidea</taxon>
        <taxon>Zosteropidae</taxon>
        <taxon>Zosterops</taxon>
    </lineage>
</organism>
<keyword evidence="3" id="KW-1280">Immunoglobulin</keyword>
<dbReference type="Pfam" id="PF07686">
    <property type="entry name" value="V-set"/>
    <property type="match status" value="1"/>
</dbReference>
<dbReference type="InterPro" id="IPR050199">
    <property type="entry name" value="IgHV"/>
</dbReference>
<dbReference type="AlphaFoldDB" id="A0A8D2QVE8"/>
<dbReference type="InterPro" id="IPR013106">
    <property type="entry name" value="Ig_V-set"/>
</dbReference>
<reference evidence="6" key="2">
    <citation type="submission" date="2025-09" db="UniProtKB">
        <authorList>
            <consortium name="Ensembl"/>
        </authorList>
    </citation>
    <scope>IDENTIFICATION</scope>
</reference>
<dbReference type="Proteomes" id="UP000694401">
    <property type="component" value="Unassembled WGS sequence"/>
</dbReference>
<accession>A0A8D2QVE8</accession>
<dbReference type="GO" id="GO:0002250">
    <property type="term" value="P:adaptive immune response"/>
    <property type="evidence" value="ECO:0007669"/>
    <property type="project" value="UniProtKB-KW"/>
</dbReference>
<feature type="domain" description="Ig-like" evidence="5">
    <location>
        <begin position="1"/>
        <end position="117"/>
    </location>
</feature>
<keyword evidence="7" id="KW-1185">Reference proteome</keyword>
<dbReference type="PANTHER" id="PTHR23266">
    <property type="entry name" value="IMMUNOGLOBULIN HEAVY CHAIN"/>
    <property type="match status" value="1"/>
</dbReference>
<dbReference type="PROSITE" id="PS50835">
    <property type="entry name" value="IG_LIKE"/>
    <property type="match status" value="1"/>
</dbReference>
<dbReference type="SUPFAM" id="SSF48726">
    <property type="entry name" value="Immunoglobulin"/>
    <property type="match status" value="1"/>
</dbReference>
<dbReference type="Gene3D" id="2.60.40.10">
    <property type="entry name" value="Immunoglobulins"/>
    <property type="match status" value="1"/>
</dbReference>
<evidence type="ECO:0000313" key="7">
    <source>
        <dbReference type="Proteomes" id="UP000694401"/>
    </source>
</evidence>
<feature type="compositionally biased region" description="Polar residues" evidence="4">
    <location>
        <begin position="141"/>
        <end position="158"/>
    </location>
</feature>
<evidence type="ECO:0000256" key="3">
    <source>
        <dbReference type="ARBA" id="ARBA00043265"/>
    </source>
</evidence>
<evidence type="ECO:0000256" key="4">
    <source>
        <dbReference type="SAM" id="MobiDB-lite"/>
    </source>
</evidence>
<evidence type="ECO:0000259" key="5">
    <source>
        <dbReference type="PROSITE" id="PS50835"/>
    </source>
</evidence>
<name>A0A8D2QVE8_ZOSLA</name>
<dbReference type="InterPro" id="IPR003599">
    <property type="entry name" value="Ig_sub"/>
</dbReference>
<evidence type="ECO:0000256" key="2">
    <source>
        <dbReference type="ARBA" id="ARBA00023130"/>
    </source>
</evidence>
<sequence length="175" mass="19501">MTLTLLESGGNLQPPRGSLTLLCHGSGFDFRNFQMEWARQRPGKGLEWIAKISNIDTTDYAPSVRGRFRISRDNRQSSVTLTMNNLQDEDSGSYFCAKSNDNDAYNIVPSTEKSQLEIPPRAPNPRELPGQKHRKFRDFGQGSNTAPDLTPTPFSQHCLSPGVGEQRRFGGNGEN</sequence>
<proteinExistence type="predicted"/>
<dbReference type="InterPro" id="IPR013783">
    <property type="entry name" value="Ig-like_fold"/>
</dbReference>
<reference evidence="6" key="1">
    <citation type="submission" date="2025-08" db="UniProtKB">
        <authorList>
            <consortium name="Ensembl"/>
        </authorList>
    </citation>
    <scope>IDENTIFICATION</scope>
</reference>
<dbReference type="GO" id="GO:0019814">
    <property type="term" value="C:immunoglobulin complex"/>
    <property type="evidence" value="ECO:0007669"/>
    <property type="project" value="UniProtKB-KW"/>
</dbReference>